<dbReference type="PROSITE" id="PS51760">
    <property type="entry name" value="GH10_2"/>
    <property type="match status" value="1"/>
</dbReference>
<dbReference type="EMBL" id="CAAHFG010000001">
    <property type="protein sequence ID" value="VGO11926.1"/>
    <property type="molecule type" value="Genomic_DNA"/>
</dbReference>
<dbReference type="InterPro" id="IPR017853">
    <property type="entry name" value="GH"/>
</dbReference>
<dbReference type="RefSeq" id="WP_136077636.1">
    <property type="nucleotide sequence ID" value="NZ_CAAHFG010000001.1"/>
</dbReference>
<dbReference type="GO" id="GO:0031176">
    <property type="term" value="F:endo-1,4-beta-xylanase activity"/>
    <property type="evidence" value="ECO:0007669"/>
    <property type="project" value="UniProtKB-EC"/>
</dbReference>
<comment type="catalytic activity">
    <reaction evidence="1 9">
        <text>Endohydrolysis of (1-&gt;4)-beta-D-xylosidic linkages in xylans.</text>
        <dbReference type="EC" id="3.2.1.8"/>
    </reaction>
</comment>
<keyword evidence="6 9" id="KW-0119">Carbohydrate metabolism</keyword>
<evidence type="ECO:0000256" key="4">
    <source>
        <dbReference type="ARBA" id="ARBA00022729"/>
    </source>
</evidence>
<dbReference type="Proteomes" id="UP000366872">
    <property type="component" value="Unassembled WGS sequence"/>
</dbReference>
<keyword evidence="7 9" id="KW-0326">Glycosidase</keyword>
<dbReference type="InterPro" id="IPR001000">
    <property type="entry name" value="GH10_dom"/>
</dbReference>
<dbReference type="PANTHER" id="PTHR31490:SF88">
    <property type="entry name" value="BETA-XYLANASE"/>
    <property type="match status" value="1"/>
</dbReference>
<dbReference type="SUPFAM" id="SSF51445">
    <property type="entry name" value="(Trans)glycosidases"/>
    <property type="match status" value="1"/>
</dbReference>
<accession>A0A6C2TX97</accession>
<keyword evidence="8 9" id="KW-0624">Polysaccharide degradation</keyword>
<keyword evidence="4" id="KW-0732">Signal</keyword>
<feature type="domain" description="GH10" evidence="10">
    <location>
        <begin position="261"/>
        <end position="545"/>
    </location>
</feature>
<evidence type="ECO:0000256" key="7">
    <source>
        <dbReference type="ARBA" id="ARBA00023295"/>
    </source>
</evidence>
<evidence type="ECO:0000256" key="8">
    <source>
        <dbReference type="ARBA" id="ARBA00023326"/>
    </source>
</evidence>
<organism evidence="11 12">
    <name type="scientific">Pontiella desulfatans</name>
    <dbReference type="NCBI Taxonomy" id="2750659"/>
    <lineage>
        <taxon>Bacteria</taxon>
        <taxon>Pseudomonadati</taxon>
        <taxon>Kiritimatiellota</taxon>
        <taxon>Kiritimatiellia</taxon>
        <taxon>Kiritimatiellales</taxon>
        <taxon>Pontiellaceae</taxon>
        <taxon>Pontiella</taxon>
    </lineage>
</organism>
<dbReference type="InterPro" id="IPR044846">
    <property type="entry name" value="GH10"/>
</dbReference>
<evidence type="ECO:0000259" key="10">
    <source>
        <dbReference type="PROSITE" id="PS51760"/>
    </source>
</evidence>
<evidence type="ECO:0000256" key="5">
    <source>
        <dbReference type="ARBA" id="ARBA00022801"/>
    </source>
</evidence>
<evidence type="ECO:0000256" key="1">
    <source>
        <dbReference type="ARBA" id="ARBA00000681"/>
    </source>
</evidence>
<evidence type="ECO:0000256" key="2">
    <source>
        <dbReference type="ARBA" id="ARBA00007495"/>
    </source>
</evidence>
<evidence type="ECO:0000313" key="12">
    <source>
        <dbReference type="Proteomes" id="UP000366872"/>
    </source>
</evidence>
<comment type="similarity">
    <text evidence="2 9">Belongs to the glycosyl hydrolase 10 (cellulase F) family.</text>
</comment>
<dbReference type="SMART" id="SM00633">
    <property type="entry name" value="Glyco_10"/>
    <property type="match status" value="1"/>
</dbReference>
<dbReference type="GO" id="GO:0045493">
    <property type="term" value="P:xylan catabolic process"/>
    <property type="evidence" value="ECO:0007669"/>
    <property type="project" value="UniProtKB-KW"/>
</dbReference>
<proteinExistence type="inferred from homology"/>
<gene>
    <name evidence="11" type="primary">rsgI6</name>
    <name evidence="11" type="ORF">PDESU_00474</name>
</gene>
<dbReference type="PRINTS" id="PR00134">
    <property type="entry name" value="GLHYDRLASE10"/>
</dbReference>
<dbReference type="PANTHER" id="PTHR31490">
    <property type="entry name" value="GLYCOSYL HYDROLASE"/>
    <property type="match status" value="1"/>
</dbReference>
<name>A0A6C2TX97_PONDE</name>
<keyword evidence="3" id="KW-0858">Xylan degradation</keyword>
<keyword evidence="5 9" id="KW-0378">Hydrolase</keyword>
<protein>
    <recommendedName>
        <fullName evidence="9">Beta-xylanase</fullName>
        <ecNumber evidence="9">3.2.1.8</ecNumber>
    </recommendedName>
</protein>
<evidence type="ECO:0000256" key="6">
    <source>
        <dbReference type="ARBA" id="ARBA00023277"/>
    </source>
</evidence>
<reference evidence="11 12" key="1">
    <citation type="submission" date="2019-04" db="EMBL/GenBank/DDBJ databases">
        <authorList>
            <person name="Van Vliet M D."/>
        </authorList>
    </citation>
    <scope>NUCLEOTIDE SEQUENCE [LARGE SCALE GENOMIC DNA]</scope>
    <source>
        <strain evidence="11 12">F1</strain>
    </source>
</reference>
<dbReference type="Pfam" id="PF00331">
    <property type="entry name" value="Glyco_hydro_10"/>
    <property type="match status" value="1"/>
</dbReference>
<dbReference type="Gene3D" id="3.20.20.80">
    <property type="entry name" value="Glycosidases"/>
    <property type="match status" value="1"/>
</dbReference>
<keyword evidence="12" id="KW-1185">Reference proteome</keyword>
<dbReference type="AlphaFoldDB" id="A0A6C2TX97"/>
<evidence type="ECO:0000313" key="11">
    <source>
        <dbReference type="EMBL" id="VGO11926.1"/>
    </source>
</evidence>
<dbReference type="EC" id="3.2.1.8" evidence="9"/>
<evidence type="ECO:0000256" key="3">
    <source>
        <dbReference type="ARBA" id="ARBA00022651"/>
    </source>
</evidence>
<sequence length="598" mass="68946">MRTTATLLFALLAATGRANGPQNLKDPEQIHQPVIVFDHSTELLHKRPPYPPETIGFSTDPVAGMPFGQCLTLDIKNPGSSPYALNLQFFETNRWEVGDTGLIAFHCRTLETRSRHGASSLMIQYKPNYDDWRGHVQTDLFLTREWKQVLIPFEIKIAATDTPQTVLNLFLGGVDPHTFQIAGLRVHGFGKTVPLAKLPRSQIHYPGMEPDAPWRTAARQRIEQHRKANLQLKLVDPTGQPVEGATIHAKLERHQFGFGAAVHTPMLVSPNVPQEEREKYSAILTRTCSKITPTNAMKWRLHNHFKQHVPGLVAWCETHNMTLRGHLFIWPGFERLPDGYDLHKTNPAAFRKDLTDHIETFANLYPDAFSEWDVMNEPYTEHDYMDLLGKEIVLEWFETARKANPNYLTYINDYGILSDNNQEHRDNYYGWIEYLIQNNAPLDGIGFQGHFTTPMPPELILERIDRYAAFGKKMQITEFDFDHPDPDLQARFFEDFVTLIYSHPQMSALINWIFLEDNFRPSAALYRKDFTPTAMGQVWERLLTKEWHTEERRKTNPEGIVELRGFKGSYSITIEHNNQTRTHHIKLDADKTMQLIAN</sequence>
<evidence type="ECO:0000256" key="9">
    <source>
        <dbReference type="RuleBase" id="RU361174"/>
    </source>
</evidence>